<comment type="caution">
    <text evidence="1">The sequence shown here is derived from an EMBL/GenBank/DDBJ whole genome shotgun (WGS) entry which is preliminary data.</text>
</comment>
<evidence type="ECO:0000313" key="2">
    <source>
        <dbReference type="Proteomes" id="UP001189429"/>
    </source>
</evidence>
<sequence length="138" mass="16240">MYEFGDKYGNNKFKYNQANISGVSIVHYGEVIPRENREKMTHDVCFRFCRTDHPGYDVLWHQERERLLLRALLQGHGRRLRRLRRGLRRRSDRDVDAAIERPVAALAHRELAFPRHLLVRGMVPEAGRPPVPAESWGR</sequence>
<proteinExistence type="predicted"/>
<dbReference type="Proteomes" id="UP001189429">
    <property type="component" value="Unassembled WGS sequence"/>
</dbReference>
<name>A0ABN9W5Z8_9DINO</name>
<protein>
    <submittedName>
        <fullName evidence="1">Uncharacterized protein</fullName>
    </submittedName>
</protein>
<organism evidence="1 2">
    <name type="scientific">Prorocentrum cordatum</name>
    <dbReference type="NCBI Taxonomy" id="2364126"/>
    <lineage>
        <taxon>Eukaryota</taxon>
        <taxon>Sar</taxon>
        <taxon>Alveolata</taxon>
        <taxon>Dinophyceae</taxon>
        <taxon>Prorocentrales</taxon>
        <taxon>Prorocentraceae</taxon>
        <taxon>Prorocentrum</taxon>
    </lineage>
</organism>
<keyword evidence="2" id="KW-1185">Reference proteome</keyword>
<accession>A0ABN9W5Z8</accession>
<dbReference type="EMBL" id="CAUYUJ010018202">
    <property type="protein sequence ID" value="CAK0881554.1"/>
    <property type="molecule type" value="Genomic_DNA"/>
</dbReference>
<reference evidence="1" key="1">
    <citation type="submission" date="2023-10" db="EMBL/GenBank/DDBJ databases">
        <authorList>
            <person name="Chen Y."/>
            <person name="Shah S."/>
            <person name="Dougan E. K."/>
            <person name="Thang M."/>
            <person name="Chan C."/>
        </authorList>
    </citation>
    <scope>NUCLEOTIDE SEQUENCE [LARGE SCALE GENOMIC DNA]</scope>
</reference>
<evidence type="ECO:0000313" key="1">
    <source>
        <dbReference type="EMBL" id="CAK0881554.1"/>
    </source>
</evidence>
<gene>
    <name evidence="1" type="ORF">PCOR1329_LOCUS64360</name>
</gene>